<evidence type="ECO:0000313" key="6">
    <source>
        <dbReference type="Proteomes" id="UP000270094"/>
    </source>
</evidence>
<dbReference type="InterPro" id="IPR055375">
    <property type="entry name" value="Ribophorin_II_2nd"/>
</dbReference>
<gene>
    <name evidence="5" type="ORF">SVUK_LOCUS14029</name>
</gene>
<comment type="pathway">
    <text evidence="2">Protein modification; protein glycosylation.</text>
</comment>
<comment type="similarity">
    <text evidence="2">Belongs to the SWP1 family.</text>
</comment>
<comment type="subunit">
    <text evidence="1">Component of the oligosaccharyltransferase (OST) complex. OST exists in two different complex forms which contain common core subunits RPN1, RPN2, OST48, OST4, DAD1 and TMEM258, either STT3A or STT3B as catalytic subunits, and form-specific accessory subunits. STT3A complex assembly occurs through the formation of 3 subcomplexes. Subcomplex 1 contains RPN1 and TMEM258, subcomplex 2 contains the STT3A-specific subunits STT3A, DC2/OSTC, and KCP2 as well as the core subunit OST4, and subcomplex 3 contains RPN2, DAD1, and OST48. The STT3A complex can form stable complexes with the Sec61 complex or with both the Sec61 and TRAP complexes. Interacts with DDI2. Interacts with TMEM35A/NACHO.</text>
</comment>
<dbReference type="OrthoDB" id="432292at2759"/>
<feature type="domain" description="Ribophorin II second" evidence="4">
    <location>
        <begin position="141"/>
        <end position="234"/>
    </location>
</feature>
<dbReference type="AlphaFoldDB" id="A0A3P7J1K2"/>
<dbReference type="Pfam" id="PF05817">
    <property type="entry name" value="Ribophorin_II"/>
    <property type="match status" value="1"/>
</dbReference>
<feature type="domain" description="Ribophorin II N-terminal" evidence="3">
    <location>
        <begin position="99"/>
        <end position="132"/>
    </location>
</feature>
<evidence type="ECO:0000259" key="3">
    <source>
        <dbReference type="Pfam" id="PF05817"/>
    </source>
</evidence>
<comment type="function">
    <text evidence="2">Subunit of the oligosaccharyl transferase (OST) complex that catalyzes the initial transfer of a defined glycan (Glc(3)Man(9)GlcNAc(2) in eukaryotes) from the lipid carrier dolichol-pyrophosphate to an asparagine residue within an Asn-X-Ser/Thr consensus motif in nascent polypeptide chains, the first step in protein N-glycosylation. N-glycosylation occurs cotranslationally and the complex associates with the Sec61 complex at the channel-forming translocon complex that mediates protein translocation across the endoplasmic reticulum (ER). All subunits are required for a maximal enzyme activity.</text>
</comment>
<dbReference type="Pfam" id="PF23861">
    <property type="entry name" value="Ribophorin_II_2nd"/>
    <property type="match status" value="1"/>
</dbReference>
<evidence type="ECO:0000313" key="5">
    <source>
        <dbReference type="EMBL" id="VDM79031.1"/>
    </source>
</evidence>
<protein>
    <recommendedName>
        <fullName evidence="2">Dolichyl-diphosphooligosaccharide--protein glycosyltransferase subunit 2</fullName>
    </recommendedName>
    <alternativeName>
        <fullName evidence="2">Ribophorin-2</fullName>
    </alternativeName>
</protein>
<evidence type="ECO:0000256" key="1">
    <source>
        <dbReference type="ARBA" id="ARBA00046750"/>
    </source>
</evidence>
<evidence type="ECO:0000259" key="4">
    <source>
        <dbReference type="Pfam" id="PF23861"/>
    </source>
</evidence>
<keyword evidence="2" id="KW-0732">Signal</keyword>
<proteinExistence type="inferred from homology"/>
<dbReference type="PANTHER" id="PTHR12640">
    <property type="entry name" value="RIBOPHORIN II"/>
    <property type="match status" value="1"/>
</dbReference>
<accession>A0A3P7J1K2</accession>
<dbReference type="EMBL" id="UYYB01103707">
    <property type="protein sequence ID" value="VDM79031.1"/>
    <property type="molecule type" value="Genomic_DNA"/>
</dbReference>
<comment type="subcellular location">
    <subcellularLocation>
        <location evidence="2">Endoplasmic reticulum membrane</location>
        <topology evidence="2">Multi-pass membrane protein</topology>
    </subcellularLocation>
</comment>
<feature type="chain" id="PRO_5019618809" description="Dolichyl-diphosphooligosaccharide--protein glycosyltransferase subunit 2" evidence="2">
    <location>
        <begin position="17"/>
        <end position="264"/>
    </location>
</feature>
<reference evidence="5 6" key="1">
    <citation type="submission" date="2018-11" db="EMBL/GenBank/DDBJ databases">
        <authorList>
            <consortium name="Pathogen Informatics"/>
        </authorList>
    </citation>
    <scope>NUCLEOTIDE SEQUENCE [LARGE SCALE GENOMIC DNA]</scope>
</reference>
<evidence type="ECO:0000256" key="2">
    <source>
        <dbReference type="RuleBase" id="RU366029"/>
    </source>
</evidence>
<dbReference type="GO" id="GO:0008250">
    <property type="term" value="C:oligosaccharyltransferase complex"/>
    <property type="evidence" value="ECO:0007669"/>
    <property type="project" value="UniProtKB-UniRule"/>
</dbReference>
<dbReference type="UniPathway" id="UPA00378"/>
<dbReference type="InterPro" id="IPR055373">
    <property type="entry name" value="Ribophorin_II_N"/>
</dbReference>
<dbReference type="GO" id="GO:0006487">
    <property type="term" value="P:protein N-linked glycosylation"/>
    <property type="evidence" value="ECO:0007669"/>
    <property type="project" value="UniProtKB-UniRule"/>
</dbReference>
<keyword evidence="6" id="KW-1185">Reference proteome</keyword>
<dbReference type="Proteomes" id="UP000270094">
    <property type="component" value="Unassembled WGS sequence"/>
</dbReference>
<name>A0A3P7J1K2_STRVU</name>
<organism evidence="5 6">
    <name type="scientific">Strongylus vulgaris</name>
    <name type="common">Blood worm</name>
    <dbReference type="NCBI Taxonomy" id="40348"/>
    <lineage>
        <taxon>Eukaryota</taxon>
        <taxon>Metazoa</taxon>
        <taxon>Ecdysozoa</taxon>
        <taxon>Nematoda</taxon>
        <taxon>Chromadorea</taxon>
        <taxon>Rhabditida</taxon>
        <taxon>Rhabditina</taxon>
        <taxon>Rhabditomorpha</taxon>
        <taxon>Strongyloidea</taxon>
        <taxon>Strongylidae</taxon>
        <taxon>Strongylus</taxon>
    </lineage>
</organism>
<keyword evidence="2" id="KW-0256">Endoplasmic reticulum</keyword>
<feature type="signal peptide" evidence="2">
    <location>
        <begin position="1"/>
        <end position="16"/>
    </location>
</feature>
<dbReference type="InterPro" id="IPR008814">
    <property type="entry name" value="Swp1"/>
</dbReference>
<dbReference type="PANTHER" id="PTHR12640:SF0">
    <property type="entry name" value="DOLICHYL-DIPHOSPHOOLIGOSACCHARIDE--PROTEIN GLYCOSYLTRANSFERASE SUBUNIT 2"/>
    <property type="match status" value="1"/>
</dbReference>
<sequence>MKAVICLSLVFPSLWALSLNSHWDENDTKWLSGILEDVLETNVDSLSSLHFAAGALKILKVTPSADAAKQVIEGILAENAPSGARVFQALYTADLLNVQEQILMLTNYLLSRKHISTEKSAFYVLKALKALADNSHFVPVVISRDGPLMFDPNQPIRITVTDVFGLPTNAIEVHADVTAVDSDHTFLSDVKMEHSPSDARVWTISVDKIPKESDYYMLKVKVATQDVRLVGTTANVLIKRCNDILVDNFKLGIFEKDEAHLETS</sequence>